<evidence type="ECO:0000256" key="4">
    <source>
        <dbReference type="ARBA" id="ARBA00022801"/>
    </source>
</evidence>
<keyword evidence="5" id="KW-0063">Aspartyl esterase</keyword>
<dbReference type="GO" id="GO:0042545">
    <property type="term" value="P:cell wall modification"/>
    <property type="evidence" value="ECO:0007669"/>
    <property type="project" value="InterPro"/>
</dbReference>
<dbReference type="InterPro" id="IPR034087">
    <property type="entry name" value="C/VIF1"/>
</dbReference>
<dbReference type="SMART" id="SM00856">
    <property type="entry name" value="PMEI"/>
    <property type="match status" value="1"/>
</dbReference>
<comment type="similarity">
    <text evidence="2">In the N-terminal section; belongs to the PMEI family.</text>
</comment>
<gene>
    <name evidence="9" type="ORF">RHSIM_Rhsim03G0038600</name>
</gene>
<dbReference type="InterPro" id="IPR006501">
    <property type="entry name" value="Pectinesterase_inhib_dom"/>
</dbReference>
<comment type="similarity">
    <text evidence="3">In the C-terminal section; belongs to the pectinesterase family.</text>
</comment>
<reference evidence="9" key="1">
    <citation type="submission" date="2019-11" db="EMBL/GenBank/DDBJ databases">
        <authorList>
            <person name="Liu Y."/>
            <person name="Hou J."/>
            <person name="Li T.-Q."/>
            <person name="Guan C.-H."/>
            <person name="Wu X."/>
            <person name="Wu H.-Z."/>
            <person name="Ling F."/>
            <person name="Zhang R."/>
            <person name="Shi X.-G."/>
            <person name="Ren J.-P."/>
            <person name="Chen E.-F."/>
            <person name="Sun J.-M."/>
        </authorList>
    </citation>
    <scope>NUCLEOTIDE SEQUENCE</scope>
    <source>
        <strain evidence="9">Adult_tree_wgs_1</strain>
        <tissue evidence="9">Leaves</tissue>
    </source>
</reference>
<evidence type="ECO:0000259" key="8">
    <source>
        <dbReference type="SMART" id="SM00856"/>
    </source>
</evidence>
<dbReference type="NCBIfam" id="TIGR01614">
    <property type="entry name" value="PME_inhib"/>
    <property type="match status" value="1"/>
</dbReference>
<evidence type="ECO:0000313" key="10">
    <source>
        <dbReference type="Proteomes" id="UP000626092"/>
    </source>
</evidence>
<organism evidence="9 10">
    <name type="scientific">Rhododendron simsii</name>
    <name type="common">Sims's rhododendron</name>
    <dbReference type="NCBI Taxonomy" id="118357"/>
    <lineage>
        <taxon>Eukaryota</taxon>
        <taxon>Viridiplantae</taxon>
        <taxon>Streptophyta</taxon>
        <taxon>Embryophyta</taxon>
        <taxon>Tracheophyta</taxon>
        <taxon>Spermatophyta</taxon>
        <taxon>Magnoliopsida</taxon>
        <taxon>eudicotyledons</taxon>
        <taxon>Gunneridae</taxon>
        <taxon>Pentapetalae</taxon>
        <taxon>asterids</taxon>
        <taxon>Ericales</taxon>
        <taxon>Ericaceae</taxon>
        <taxon>Ericoideae</taxon>
        <taxon>Rhodoreae</taxon>
        <taxon>Rhododendron</taxon>
    </lineage>
</organism>
<dbReference type="SUPFAM" id="SSF101148">
    <property type="entry name" value="Plant invertase/pectin methylesterase inhibitor"/>
    <property type="match status" value="1"/>
</dbReference>
<dbReference type="Pfam" id="PF04043">
    <property type="entry name" value="PMEI"/>
    <property type="match status" value="1"/>
</dbReference>
<keyword evidence="10" id="KW-1185">Reference proteome</keyword>
<dbReference type="EMBL" id="WJXA01000003">
    <property type="protein sequence ID" value="KAF7146958.1"/>
    <property type="molecule type" value="Genomic_DNA"/>
</dbReference>
<dbReference type="Gene3D" id="1.20.140.40">
    <property type="entry name" value="Invertase/pectin methylesterase inhibitor family protein"/>
    <property type="match status" value="1"/>
</dbReference>
<comment type="pathway">
    <text evidence="1">Glycan metabolism; pectin degradation; 2-dehydro-3-deoxy-D-gluconate from pectin: step 1/5.</text>
</comment>
<evidence type="ECO:0000256" key="6">
    <source>
        <dbReference type="ARBA" id="ARBA00023316"/>
    </source>
</evidence>
<dbReference type="SUPFAM" id="SSF51126">
    <property type="entry name" value="Pectin lyase-like"/>
    <property type="match status" value="1"/>
</dbReference>
<comment type="caution">
    <text evidence="9">The sequence shown here is derived from an EMBL/GenBank/DDBJ whole genome shotgun (WGS) entry which is preliminary data.</text>
</comment>
<dbReference type="GO" id="GO:0030599">
    <property type="term" value="F:pectinesterase activity"/>
    <property type="evidence" value="ECO:0007669"/>
    <property type="project" value="UniProtKB-EC"/>
</dbReference>
<proteinExistence type="inferred from homology"/>
<protein>
    <recommendedName>
        <fullName evidence="8">Pectinesterase inhibitor domain-containing protein</fullName>
    </recommendedName>
</protein>
<feature type="domain" description="Pectinesterase inhibitor" evidence="8">
    <location>
        <begin position="49"/>
        <end position="205"/>
    </location>
</feature>
<dbReference type="UniPathway" id="UPA00545">
    <property type="reaction ID" value="UER00823"/>
</dbReference>
<name>A0A834H5Z9_RHOSS</name>
<keyword evidence="4" id="KW-0378">Hydrolase</keyword>
<accession>A0A834H5Z9</accession>
<dbReference type="Gene3D" id="2.160.20.10">
    <property type="entry name" value="Single-stranded right-handed beta-helix, Pectin lyase-like"/>
    <property type="match status" value="2"/>
</dbReference>
<dbReference type="InterPro" id="IPR035513">
    <property type="entry name" value="Invertase/methylesterase_inhib"/>
</dbReference>
<comment type="catalytic activity">
    <reaction evidence="7">
        <text>[(1-&gt;4)-alpha-D-galacturonosyl methyl ester](n) + n H2O = [(1-&gt;4)-alpha-D-galacturonosyl](n) + n methanol + n H(+)</text>
        <dbReference type="Rhea" id="RHEA:22380"/>
        <dbReference type="Rhea" id="RHEA-COMP:14570"/>
        <dbReference type="Rhea" id="RHEA-COMP:14573"/>
        <dbReference type="ChEBI" id="CHEBI:15377"/>
        <dbReference type="ChEBI" id="CHEBI:15378"/>
        <dbReference type="ChEBI" id="CHEBI:17790"/>
        <dbReference type="ChEBI" id="CHEBI:140522"/>
        <dbReference type="ChEBI" id="CHEBI:140523"/>
        <dbReference type="EC" id="3.1.1.11"/>
    </reaction>
</comment>
<dbReference type="OrthoDB" id="1936831at2759"/>
<dbReference type="CDD" id="cd15796">
    <property type="entry name" value="CIF_like"/>
    <property type="match status" value="1"/>
</dbReference>
<evidence type="ECO:0000313" key="9">
    <source>
        <dbReference type="EMBL" id="KAF7146958.1"/>
    </source>
</evidence>
<dbReference type="Pfam" id="PF01095">
    <property type="entry name" value="Pectinesterase"/>
    <property type="match status" value="2"/>
</dbReference>
<dbReference type="GO" id="GO:0004857">
    <property type="term" value="F:enzyme inhibitor activity"/>
    <property type="evidence" value="ECO:0007669"/>
    <property type="project" value="InterPro"/>
</dbReference>
<evidence type="ECO:0000256" key="2">
    <source>
        <dbReference type="ARBA" id="ARBA00006027"/>
    </source>
</evidence>
<evidence type="ECO:0000256" key="5">
    <source>
        <dbReference type="ARBA" id="ARBA00023085"/>
    </source>
</evidence>
<keyword evidence="6" id="KW-0961">Cell wall biogenesis/degradation</keyword>
<evidence type="ECO:0000256" key="3">
    <source>
        <dbReference type="ARBA" id="ARBA00007786"/>
    </source>
</evidence>
<dbReference type="Proteomes" id="UP000626092">
    <property type="component" value="Unassembled WGS sequence"/>
</dbReference>
<dbReference type="GO" id="GO:0045490">
    <property type="term" value="P:pectin catabolic process"/>
    <property type="evidence" value="ECO:0007669"/>
    <property type="project" value="UniProtKB-UniPathway"/>
</dbReference>
<dbReference type="AlphaFoldDB" id="A0A834H5Z9"/>
<dbReference type="InterPro" id="IPR000070">
    <property type="entry name" value="Pectinesterase_cat"/>
</dbReference>
<evidence type="ECO:0000256" key="7">
    <source>
        <dbReference type="ARBA" id="ARBA00047928"/>
    </source>
</evidence>
<evidence type="ECO:0000256" key="1">
    <source>
        <dbReference type="ARBA" id="ARBA00005184"/>
    </source>
</evidence>
<dbReference type="InterPro" id="IPR012334">
    <property type="entry name" value="Pectin_lyas_fold"/>
</dbReference>
<dbReference type="PANTHER" id="PTHR31707">
    <property type="entry name" value="PECTINESTERASE"/>
    <property type="match status" value="1"/>
</dbReference>
<dbReference type="InterPro" id="IPR011050">
    <property type="entry name" value="Pectin_lyase_fold/virulence"/>
</dbReference>
<sequence>MFCYPSRLSFESFLKRLATLPCKGMKTSLTMSGMSLLFLLILFTLNYHSHADLISSTCEKNEEYIDLCISTLRSDPRSAAADVAGLARIMFDATLAKATATLNQIKELLKKTSDPVLREYLNVCVEQYDDAIEDIPVAIQNVGSHNFASRIKADDVLDEARSCEEIFTELPNRKRKSPFTAENDMKSLKSKKSQFQEIISSTKTFTKEAEARMHVEWNMIAIGNLKTVLPAMRWPAELLAILLLMILCSSAHSQIMDIDVTVAKDGSGNFSKVQEAINHAPNFSPRRYKIQIREGIYIENITVPEHKINLMLVGDGMDKTTISGNRSTAGGTTPTYQTATADAASKGIKIPFTPEENLNFSETAKSTAPPWGNFSRTIIMQSFLDNLIDPGGWLEWGGKGHSVDKVDYAEYENRGPGASTVGRVKWARVINSSGEATKFTVRNFIEGDTWIPSIGIPYFLDLM</sequence>